<evidence type="ECO:0008006" key="3">
    <source>
        <dbReference type="Google" id="ProtNLM"/>
    </source>
</evidence>
<gene>
    <name evidence="1" type="ORF">QQX09_04800</name>
</gene>
<comment type="caution">
    <text evidence="1">The sequence shown here is derived from an EMBL/GenBank/DDBJ whole genome shotgun (WGS) entry which is preliminary data.</text>
</comment>
<organism evidence="1 2">
    <name type="scientific">Demequina litoralis</name>
    <dbReference type="NCBI Taxonomy" id="3051660"/>
    <lineage>
        <taxon>Bacteria</taxon>
        <taxon>Bacillati</taxon>
        <taxon>Actinomycetota</taxon>
        <taxon>Actinomycetes</taxon>
        <taxon>Micrococcales</taxon>
        <taxon>Demequinaceae</taxon>
        <taxon>Demequina</taxon>
    </lineage>
</organism>
<proteinExistence type="predicted"/>
<name>A0ABT8G855_9MICO</name>
<reference evidence="1" key="1">
    <citation type="submission" date="2023-06" db="EMBL/GenBank/DDBJ databases">
        <title>Sysu t00192.</title>
        <authorList>
            <person name="Gao L."/>
            <person name="Fang B.-Z."/>
            <person name="Li W.-J."/>
        </authorList>
    </citation>
    <scope>NUCLEOTIDE SEQUENCE</scope>
    <source>
        <strain evidence="1">SYSU T00192</strain>
    </source>
</reference>
<evidence type="ECO:0000313" key="1">
    <source>
        <dbReference type="EMBL" id="MDN4475177.1"/>
    </source>
</evidence>
<accession>A0ABT8G855</accession>
<dbReference type="SUPFAM" id="SSF52540">
    <property type="entry name" value="P-loop containing nucleoside triphosphate hydrolases"/>
    <property type="match status" value="1"/>
</dbReference>
<evidence type="ECO:0000313" key="2">
    <source>
        <dbReference type="Proteomes" id="UP001172728"/>
    </source>
</evidence>
<keyword evidence="2" id="KW-1185">Reference proteome</keyword>
<dbReference type="InterPro" id="IPR027417">
    <property type="entry name" value="P-loop_NTPase"/>
</dbReference>
<dbReference type="Proteomes" id="UP001172728">
    <property type="component" value="Unassembled WGS sequence"/>
</dbReference>
<dbReference type="EMBL" id="JAUHPW010000003">
    <property type="protein sequence ID" value="MDN4475177.1"/>
    <property type="molecule type" value="Genomic_DNA"/>
</dbReference>
<protein>
    <recommendedName>
        <fullName evidence="3">Sulfotransferase family protein</fullName>
    </recommendedName>
</protein>
<dbReference type="RefSeq" id="WP_301131627.1">
    <property type="nucleotide sequence ID" value="NZ_JAUHPW010000003.1"/>
</dbReference>
<sequence>MAVVFEGLVYLDPQKTGSTYVEEVLIEVLGQEPVMRNRHGVINQHDPDLLHCISVRDPWAQYLSLYRYGVDRHGGVSKNLRQSGNGAVYDDFGTWLDVVLDPANTALVAGRWGSSGIAPLVGLQTFRYLRLAVSRPFARMATMKTVEDVRAQHAEHKMWDVALRTESLAEDVVGMLDAHRDRLGITMSRDEIEAVAKAHAGANASKSGRVGMDAEHRARIAEREWLLLEEFGYQV</sequence>